<dbReference type="InterPro" id="IPR026444">
    <property type="entry name" value="Secre_tail"/>
</dbReference>
<keyword evidence="2" id="KW-0106">Calcium</keyword>
<dbReference type="SUPFAM" id="SSF52025">
    <property type="entry name" value="PA domain"/>
    <property type="match status" value="1"/>
</dbReference>
<dbReference type="PROSITE" id="PS51234">
    <property type="entry name" value="TSP3"/>
    <property type="match status" value="5"/>
</dbReference>
<dbReference type="Pfam" id="PF18962">
    <property type="entry name" value="Por_Secre_tail"/>
    <property type="match status" value="1"/>
</dbReference>
<dbReference type="Pfam" id="PF02412">
    <property type="entry name" value="TSP_3"/>
    <property type="match status" value="6"/>
</dbReference>
<evidence type="ECO:0008006" key="7">
    <source>
        <dbReference type="Google" id="ProtNLM"/>
    </source>
</evidence>
<dbReference type="Gene3D" id="4.10.1080.10">
    <property type="entry name" value="TSP type-3 repeat"/>
    <property type="match status" value="3"/>
</dbReference>
<evidence type="ECO:0000259" key="4">
    <source>
        <dbReference type="Pfam" id="PF18962"/>
    </source>
</evidence>
<dbReference type="CDD" id="cd04818">
    <property type="entry name" value="PA_subtilisin_1"/>
    <property type="match status" value="1"/>
</dbReference>
<evidence type="ECO:0000313" key="6">
    <source>
        <dbReference type="Proteomes" id="UP001497527"/>
    </source>
</evidence>
<feature type="domain" description="PA" evidence="3">
    <location>
        <begin position="282"/>
        <end position="361"/>
    </location>
</feature>
<dbReference type="InterPro" id="IPR028974">
    <property type="entry name" value="TSP_type-3_rpt"/>
</dbReference>
<name>A0ABM9PA27_9FLAO</name>
<organism evidence="5 6">
    <name type="scientific">Tenacibaculum polynesiense</name>
    <dbReference type="NCBI Taxonomy" id="3137857"/>
    <lineage>
        <taxon>Bacteria</taxon>
        <taxon>Pseudomonadati</taxon>
        <taxon>Bacteroidota</taxon>
        <taxon>Flavobacteriia</taxon>
        <taxon>Flavobacteriales</taxon>
        <taxon>Flavobacteriaceae</taxon>
        <taxon>Tenacibaculum</taxon>
    </lineage>
</organism>
<dbReference type="InterPro" id="IPR017897">
    <property type="entry name" value="Thrombospondin_3_rpt"/>
</dbReference>
<dbReference type="Pfam" id="PF02225">
    <property type="entry name" value="PA"/>
    <property type="match status" value="1"/>
</dbReference>
<dbReference type="InterPro" id="IPR046450">
    <property type="entry name" value="PA_dom_sf"/>
</dbReference>
<dbReference type="InterPro" id="IPR003367">
    <property type="entry name" value="Thrombospondin_3-like_rpt"/>
</dbReference>
<proteinExistence type="predicted"/>
<feature type="domain" description="Secretion system C-terminal sorting" evidence="4">
    <location>
        <begin position="1360"/>
        <end position="1425"/>
    </location>
</feature>
<accession>A0ABM9PA27</accession>
<dbReference type="SUPFAM" id="SSF103647">
    <property type="entry name" value="TSP type-3 repeat"/>
    <property type="match status" value="2"/>
</dbReference>
<evidence type="ECO:0000313" key="5">
    <source>
        <dbReference type="EMBL" id="CAL2102295.1"/>
    </source>
</evidence>
<protein>
    <recommendedName>
        <fullName evidence="7">Por secretion system C-terminal sorting domain-containing protein</fullName>
    </recommendedName>
</protein>
<keyword evidence="1" id="KW-0732">Signal</keyword>
<dbReference type="InterPro" id="IPR036278">
    <property type="entry name" value="Sialidase_sf"/>
</dbReference>
<dbReference type="PANTHER" id="PTHR10199:SF119">
    <property type="entry name" value="RE20510P"/>
    <property type="match status" value="1"/>
</dbReference>
<dbReference type="InterPro" id="IPR003137">
    <property type="entry name" value="PA_domain"/>
</dbReference>
<dbReference type="Proteomes" id="UP001497527">
    <property type="component" value="Unassembled WGS sequence"/>
</dbReference>
<dbReference type="SUPFAM" id="SSF50939">
    <property type="entry name" value="Sialidases"/>
    <property type="match status" value="2"/>
</dbReference>
<dbReference type="PANTHER" id="PTHR10199">
    <property type="entry name" value="THROMBOSPONDIN"/>
    <property type="match status" value="1"/>
</dbReference>
<evidence type="ECO:0000256" key="2">
    <source>
        <dbReference type="ARBA" id="ARBA00022837"/>
    </source>
</evidence>
<evidence type="ECO:0000259" key="3">
    <source>
        <dbReference type="Pfam" id="PF02225"/>
    </source>
</evidence>
<dbReference type="RefSeq" id="WP_348715451.1">
    <property type="nucleotide sequence ID" value="NZ_CAXJIO010000011.1"/>
</dbReference>
<evidence type="ECO:0000256" key="1">
    <source>
        <dbReference type="ARBA" id="ARBA00022729"/>
    </source>
</evidence>
<dbReference type="InterPro" id="IPR015943">
    <property type="entry name" value="WD40/YVTN_repeat-like_dom_sf"/>
</dbReference>
<comment type="caution">
    <text evidence="5">The sequence shown here is derived from an EMBL/GenBank/DDBJ whole genome shotgun (WGS) entry which is preliminary data.</text>
</comment>
<keyword evidence="6" id="KW-1185">Reference proteome</keyword>
<sequence>MNKKLLPFFGLLMIAGVGLILKDSFKKESEVEKLRKQHAEFLQNHPYQKIAELPKKQRKAMGLPPNAYFEQKSLSEIDPSTGQTHREKIYDLQEKLNKRRAGLKAPGEADNAWVERGPDNVGGRTRALIFDPNDATNETVFAGGVSGGLWKNTNISNSNSKWERVGIPENLAVSSIAVDPNNSQIFYVGTGETFVNGEINGDGLWKSTDGGTTWNRIIGREIGSPVIKYNVQLTVNSPASVANDYIAILSKAFGSAITTPITSDIVLAEDDNGDASVSSTDANDACDNITNAAALNGKIAIVRRGACNFSLKALKVQQAGAKAIIIVNNQDTAPFNMAAGTDGPSVTIPSIMVGKNDGESLITALGSGAVNVTLTGGDYDAVNGFATVEGIHHINDIVVRNNGGTSEVFIAVGDVFYRYGATNLGGDTIGIYKSTDGENFTKLDVRTATGNSYHPVRIKIAADNSIYVSTKRSSAFRDGQGAILKSTDGTNFDLVYTVADANRTEIVVSPTNANTVYVLAEGTSAAAPVKMLKTTDNFATVTDLALPNDADNGIPANDFTRGQAWYDLLLAIDPNNENVLYAGGIDLFKSTDGGTSWTQISKWSNNNNLAALGVPIVHADQHGMAFASSSRMLFGTDGGVYFSNNGGTTIGARNKNYNTLQFYTLGVAPTTAFGGNEFFIAGAQDNGTQLVENATAGINSSERAAGGDGAASFFDQDGTDRYFITNYVYNNSINLYNYATSQWTTINSENASRGDFINQEDLDSQLNILYSNYTEGDSDFVIRRYSNILGSSGAVVKDELRNDLMNVEPSLIKVSPHTTTSTTLFVGLRNGKVLKVEKANEDTNTWTEITGSGFVGTVSDIEFGANENQIFVTFHNYGVTSVWYTSDGGTTWKSKEGDLPDIPVKTILQNPLNPKEVIIGTDLGVWQTDNFDADSPSWTQSYNGMSNVPVLDLDLRDDNVVFAATYGRGVFSGEFKIDPDGDIDGDGVLNGVDNCVSTANADQKDTDGNGVGDACQDTDGDGIMDDVDNCISTANPDQADADGNGVGDACQDSDGDGVMDNVDNCINKANPDQKDFNNDGVGDACQDSDGDGIMDDVDNCPGTANADQKDTDGNGVGDVCQDTDGDGVLDDTDNCPNNANADQADADGNGVGDACQDSDGDGIMDDVDNCINTANADQADGNNDGVGDVCDTSYEAQNNITASITSETCVDQNDGKITISVAQTFVNYTVTLNGAGKSETKNIIGTTSTTVFESLAPGSYEVCVSVDGRSYTQCFEFNIDEAAPVSLRVAKKQAAKEYTVEVNSGTAPYNVYLNGDLVGTFNSKTFNVQVEEKGVLEVKTAKACEGSFRMVIDGIFLKQNPISTKIEVLMPNNLNRDQVETMVYDLTGKVIFNQKVRVSGNTLTVPFENYNSGIYILKLGVENSEPIKILKR</sequence>
<dbReference type="Gene3D" id="3.50.30.30">
    <property type="match status" value="1"/>
</dbReference>
<gene>
    <name evidence="5" type="ORF">T190423A01A_20046</name>
</gene>
<reference evidence="5 6" key="1">
    <citation type="submission" date="2024-05" db="EMBL/GenBank/DDBJ databases">
        <authorList>
            <person name="Duchaud E."/>
        </authorList>
    </citation>
    <scope>NUCLEOTIDE SEQUENCE [LARGE SCALE GENOMIC DNA]</scope>
    <source>
        <strain evidence="5">Ena-SAMPLE-TAB-13-05-2024-13:56:06:370-140308</strain>
    </source>
</reference>
<dbReference type="EMBL" id="CAXJIO010000011">
    <property type="protein sequence ID" value="CAL2102295.1"/>
    <property type="molecule type" value="Genomic_DNA"/>
</dbReference>
<dbReference type="Gene3D" id="2.130.10.10">
    <property type="entry name" value="YVTN repeat-like/Quinoprotein amine dehydrogenase"/>
    <property type="match status" value="3"/>
</dbReference>